<gene>
    <name evidence="1" type="ORF">CDAR_615221</name>
</gene>
<reference evidence="1 2" key="1">
    <citation type="submission" date="2021-06" db="EMBL/GenBank/DDBJ databases">
        <title>Caerostris darwini draft genome.</title>
        <authorList>
            <person name="Kono N."/>
            <person name="Arakawa K."/>
        </authorList>
    </citation>
    <scope>NUCLEOTIDE SEQUENCE [LARGE SCALE GENOMIC DNA]</scope>
</reference>
<accession>A0AAV4R8Q1</accession>
<proteinExistence type="predicted"/>
<dbReference type="AlphaFoldDB" id="A0AAV4R8Q1"/>
<evidence type="ECO:0000313" key="1">
    <source>
        <dbReference type="EMBL" id="GIY18124.1"/>
    </source>
</evidence>
<dbReference type="EMBL" id="BPLQ01005868">
    <property type="protein sequence ID" value="GIY18124.1"/>
    <property type="molecule type" value="Genomic_DNA"/>
</dbReference>
<comment type="caution">
    <text evidence="1">The sequence shown here is derived from an EMBL/GenBank/DDBJ whole genome shotgun (WGS) entry which is preliminary data.</text>
</comment>
<keyword evidence="2" id="KW-1185">Reference proteome</keyword>
<dbReference type="Proteomes" id="UP001054837">
    <property type="component" value="Unassembled WGS sequence"/>
</dbReference>
<name>A0AAV4R8Q1_9ARAC</name>
<evidence type="ECO:0000313" key="2">
    <source>
        <dbReference type="Proteomes" id="UP001054837"/>
    </source>
</evidence>
<organism evidence="1 2">
    <name type="scientific">Caerostris darwini</name>
    <dbReference type="NCBI Taxonomy" id="1538125"/>
    <lineage>
        <taxon>Eukaryota</taxon>
        <taxon>Metazoa</taxon>
        <taxon>Ecdysozoa</taxon>
        <taxon>Arthropoda</taxon>
        <taxon>Chelicerata</taxon>
        <taxon>Arachnida</taxon>
        <taxon>Araneae</taxon>
        <taxon>Araneomorphae</taxon>
        <taxon>Entelegynae</taxon>
        <taxon>Araneoidea</taxon>
        <taxon>Araneidae</taxon>
        <taxon>Caerostris</taxon>
    </lineage>
</organism>
<protein>
    <submittedName>
        <fullName evidence="1">Uncharacterized protein</fullName>
    </submittedName>
</protein>
<sequence>MRLKAPMTFRQSRHLEKKSGLFTPRLARSALICVVGADNTFRALLHSGELTNSPLQDSSFISPLIIRHTRNADCHFVSERAINRAPFTFEIVVLVSDSLLLHLLQREVSLVK</sequence>